<evidence type="ECO:0000256" key="2">
    <source>
        <dbReference type="SAM" id="Phobius"/>
    </source>
</evidence>
<dbReference type="Proteomes" id="UP001055712">
    <property type="component" value="Unassembled WGS sequence"/>
</dbReference>
<feature type="transmembrane region" description="Helical" evidence="2">
    <location>
        <begin position="83"/>
        <end position="102"/>
    </location>
</feature>
<organism evidence="3 4">
    <name type="scientific">Chlorella vulgaris</name>
    <name type="common">Green alga</name>
    <dbReference type="NCBI Taxonomy" id="3077"/>
    <lineage>
        <taxon>Eukaryota</taxon>
        <taxon>Viridiplantae</taxon>
        <taxon>Chlorophyta</taxon>
        <taxon>core chlorophytes</taxon>
        <taxon>Trebouxiophyceae</taxon>
        <taxon>Chlorellales</taxon>
        <taxon>Chlorellaceae</taxon>
        <taxon>Chlorella clade</taxon>
        <taxon>Chlorella</taxon>
    </lineage>
</organism>
<name>A0A9D4YWT0_CHLVU</name>
<proteinExistence type="predicted"/>
<dbReference type="AlphaFoldDB" id="A0A9D4YWT0"/>
<evidence type="ECO:0000256" key="1">
    <source>
        <dbReference type="SAM" id="MobiDB-lite"/>
    </source>
</evidence>
<keyword evidence="2" id="KW-1133">Transmembrane helix</keyword>
<reference evidence="3" key="2">
    <citation type="submission" date="2020-11" db="EMBL/GenBank/DDBJ databases">
        <authorList>
            <person name="Cecchin M."/>
            <person name="Marcolungo L."/>
            <person name="Rossato M."/>
            <person name="Girolomoni L."/>
            <person name="Cosentino E."/>
            <person name="Cuine S."/>
            <person name="Li-Beisson Y."/>
            <person name="Delledonne M."/>
            <person name="Ballottari M."/>
        </authorList>
    </citation>
    <scope>NUCLEOTIDE SEQUENCE</scope>
    <source>
        <strain evidence="3">211/11P</strain>
        <tissue evidence="3">Whole cell</tissue>
    </source>
</reference>
<dbReference type="EMBL" id="SIDB01000007">
    <property type="protein sequence ID" value="KAI3430766.1"/>
    <property type="molecule type" value="Genomic_DNA"/>
</dbReference>
<protein>
    <submittedName>
        <fullName evidence="3">Uncharacterized protein</fullName>
    </submittedName>
</protein>
<keyword evidence="4" id="KW-1185">Reference proteome</keyword>
<comment type="caution">
    <text evidence="3">The sequence shown here is derived from an EMBL/GenBank/DDBJ whole genome shotgun (WGS) entry which is preliminary data.</text>
</comment>
<reference evidence="3" key="1">
    <citation type="journal article" date="2019" name="Plant J.">
        <title>Chlorella vulgaris genome assembly and annotation reveals the molecular basis for metabolic acclimation to high light conditions.</title>
        <authorList>
            <person name="Cecchin M."/>
            <person name="Marcolungo L."/>
            <person name="Rossato M."/>
            <person name="Girolomoni L."/>
            <person name="Cosentino E."/>
            <person name="Cuine S."/>
            <person name="Li-Beisson Y."/>
            <person name="Delledonne M."/>
            <person name="Ballottari M."/>
        </authorList>
    </citation>
    <scope>NUCLEOTIDE SEQUENCE</scope>
    <source>
        <strain evidence="3">211/11P</strain>
    </source>
</reference>
<sequence>MATVVAASRLAAKAMAGRPASRLPHRSVAGESRTGATLQGGPAFGLRILAHRESPLGVHCANNDRARDTGGEAELDLFTKEDIWSIVYACTLTPIGLIGCLHELEQNYENGRQYWPLFYFVFFLYLCSGIATPLTYGFVRWQARERMRSQKRTLPVVACDANGDGGREKSGEAEPLFTTEEFWSIVYACVLTPIGLVGCLHELEQNYENGRQYWPLFSFVFFLYLCSGIAPPLTYALVR</sequence>
<feature type="transmembrane region" description="Helical" evidence="2">
    <location>
        <begin position="213"/>
        <end position="238"/>
    </location>
</feature>
<keyword evidence="2" id="KW-0812">Transmembrane</keyword>
<keyword evidence="2" id="KW-0472">Membrane</keyword>
<gene>
    <name evidence="3" type="ORF">D9Q98_009178</name>
</gene>
<accession>A0A9D4YWT0</accession>
<feature type="transmembrane region" description="Helical" evidence="2">
    <location>
        <begin position="114"/>
        <end position="139"/>
    </location>
</feature>
<evidence type="ECO:0000313" key="3">
    <source>
        <dbReference type="EMBL" id="KAI3430766.1"/>
    </source>
</evidence>
<evidence type="ECO:0000313" key="4">
    <source>
        <dbReference type="Proteomes" id="UP001055712"/>
    </source>
</evidence>
<feature type="region of interest" description="Disordered" evidence="1">
    <location>
        <begin position="17"/>
        <end position="36"/>
    </location>
</feature>